<evidence type="ECO:0000259" key="12">
    <source>
        <dbReference type="PROSITE" id="PS50031"/>
    </source>
</evidence>
<sequence>MDPLTITTSTLALLGVVAKTTTAVATFSRSCRDARSDLSAVTGELSQLQLVLELLRDDTAAINDQLIPEDVKNRTLSTIQSCSEVINKINITLQKCEGQLGKFKWATYTKAEVNGLRESLRAHRDTLNMALEVVALLYSKAIKDDTTDIRKNVNEIAQDTVKIPEILEELQELRATVAAIPSVTRTQRSVMEQNLQSLEDFAETKPAIPPSNKAVYYQLFDKLDRQGIGIITGEEAVPFFTRSELPPRTLGEIWHEVDEDNRGYLTKDAFTSAMHLIDQKSAFVDAERARYDRLFDQLDKDRNGVITGEEAVPFFEQSLLSHDKLGRIWEQADRGEKGFLTRVEFALAMRLIKQKDPISRLQRMADESAFELLDTGNRGFVTGEEAVLFFNSYNLDEDTLAHIWDLADVQFRGRLTKNEFAMAMHLIRQQGRPNADPLPKIIISGVDFYGS</sequence>
<dbReference type="GO" id="GO:0006897">
    <property type="term" value="P:endocytosis"/>
    <property type="evidence" value="ECO:0007669"/>
    <property type="project" value="UniProtKB-KW"/>
</dbReference>
<dbReference type="SMART" id="SM00054">
    <property type="entry name" value="EFh"/>
    <property type="match status" value="4"/>
</dbReference>
<comment type="caution">
    <text evidence="14">The sequence shown here is derived from an EMBL/GenBank/DDBJ whole genome shotgun (WGS) entry which is preliminary data.</text>
</comment>
<dbReference type="InterPro" id="IPR031348">
    <property type="entry name" value="PigL_N"/>
</dbReference>
<evidence type="ECO:0000256" key="10">
    <source>
        <dbReference type="ARBA" id="ARBA00025194"/>
    </source>
</evidence>
<keyword evidence="9" id="KW-0963">Cytoplasm</keyword>
<dbReference type="EMBL" id="MU864471">
    <property type="protein sequence ID" value="KAK4184858.1"/>
    <property type="molecule type" value="Genomic_DNA"/>
</dbReference>
<reference evidence="14" key="1">
    <citation type="journal article" date="2023" name="Mol. Phylogenet. Evol.">
        <title>Genome-scale phylogeny and comparative genomics of the fungal order Sordariales.</title>
        <authorList>
            <person name="Hensen N."/>
            <person name="Bonometti L."/>
            <person name="Westerberg I."/>
            <person name="Brannstrom I.O."/>
            <person name="Guillou S."/>
            <person name="Cros-Aarteil S."/>
            <person name="Calhoun S."/>
            <person name="Haridas S."/>
            <person name="Kuo A."/>
            <person name="Mondo S."/>
            <person name="Pangilinan J."/>
            <person name="Riley R."/>
            <person name="LaButti K."/>
            <person name="Andreopoulos B."/>
            <person name="Lipzen A."/>
            <person name="Chen C."/>
            <person name="Yan M."/>
            <person name="Daum C."/>
            <person name="Ng V."/>
            <person name="Clum A."/>
            <person name="Steindorff A."/>
            <person name="Ohm R.A."/>
            <person name="Martin F."/>
            <person name="Silar P."/>
            <person name="Natvig D.O."/>
            <person name="Lalanne C."/>
            <person name="Gautier V."/>
            <person name="Ament-Velasquez S.L."/>
            <person name="Kruys A."/>
            <person name="Hutchinson M.I."/>
            <person name="Powell A.J."/>
            <person name="Barry K."/>
            <person name="Miller A.N."/>
            <person name="Grigoriev I.V."/>
            <person name="Debuchy R."/>
            <person name="Gladieux P."/>
            <person name="Hiltunen Thoren M."/>
            <person name="Johannesson H."/>
        </authorList>
    </citation>
    <scope>NUCLEOTIDE SEQUENCE</scope>
    <source>
        <strain evidence="14">PSN309</strain>
    </source>
</reference>
<dbReference type="GO" id="GO:0003779">
    <property type="term" value="F:actin binding"/>
    <property type="evidence" value="ECO:0007669"/>
    <property type="project" value="UniProtKB-KW"/>
</dbReference>
<keyword evidence="6" id="KW-0967">Endosome</keyword>
<feature type="domain" description="EH" evidence="12">
    <location>
        <begin position="362"/>
        <end position="442"/>
    </location>
</feature>
<evidence type="ECO:0000256" key="8">
    <source>
        <dbReference type="ARBA" id="ARBA00023203"/>
    </source>
</evidence>
<dbReference type="PROSITE" id="PS50031">
    <property type="entry name" value="EH"/>
    <property type="match status" value="3"/>
</dbReference>
<evidence type="ECO:0000259" key="13">
    <source>
        <dbReference type="PROSITE" id="PS50222"/>
    </source>
</evidence>
<feature type="domain" description="EF-hand" evidence="13">
    <location>
        <begin position="286"/>
        <end position="321"/>
    </location>
</feature>
<keyword evidence="9" id="KW-0206">Cytoskeleton</keyword>
<dbReference type="InterPro" id="IPR000261">
    <property type="entry name" value="EH_dom"/>
</dbReference>
<evidence type="ECO:0000256" key="3">
    <source>
        <dbReference type="ARBA" id="ARBA00004413"/>
    </source>
</evidence>
<keyword evidence="11" id="KW-0732">Signal</keyword>
<dbReference type="AlphaFoldDB" id="A0AAN6WNG3"/>
<comment type="subcellular location">
    <subcellularLocation>
        <location evidence="3">Cell membrane</location>
        <topology evidence="3">Peripheral membrane protein</topology>
        <orientation evidence="3">Cytoplasmic side</orientation>
    </subcellularLocation>
    <subcellularLocation>
        <location evidence="2">Cytoplasm</location>
        <location evidence="2">Cytoskeleton</location>
        <location evidence="2">Actin patch</location>
    </subcellularLocation>
    <subcellularLocation>
        <location evidence="1">Endosome membrane</location>
        <topology evidence="1">Peripheral membrane protein</topology>
        <orientation evidence="1">Cytoplasmic side</orientation>
    </subcellularLocation>
</comment>
<dbReference type="Gene3D" id="1.10.238.10">
    <property type="entry name" value="EF-hand"/>
    <property type="match status" value="3"/>
</dbReference>
<dbReference type="Proteomes" id="UP001302126">
    <property type="component" value="Unassembled WGS sequence"/>
</dbReference>
<evidence type="ECO:0000313" key="15">
    <source>
        <dbReference type="Proteomes" id="UP001302126"/>
    </source>
</evidence>
<dbReference type="PROSITE" id="PS50222">
    <property type="entry name" value="EF_HAND_2"/>
    <property type="match status" value="3"/>
</dbReference>
<evidence type="ECO:0000256" key="6">
    <source>
        <dbReference type="ARBA" id="ARBA00022753"/>
    </source>
</evidence>
<evidence type="ECO:0000256" key="1">
    <source>
        <dbReference type="ARBA" id="ARBA00004125"/>
    </source>
</evidence>
<dbReference type="PANTHER" id="PTHR11216">
    <property type="entry name" value="EH DOMAIN"/>
    <property type="match status" value="1"/>
</dbReference>
<dbReference type="CDD" id="cd00052">
    <property type="entry name" value="EH"/>
    <property type="match status" value="3"/>
</dbReference>
<dbReference type="GO" id="GO:0010008">
    <property type="term" value="C:endosome membrane"/>
    <property type="evidence" value="ECO:0007669"/>
    <property type="project" value="UniProtKB-SubCell"/>
</dbReference>
<accession>A0AAN6WNG3</accession>
<dbReference type="InterPro" id="IPR011992">
    <property type="entry name" value="EF-hand-dom_pair"/>
</dbReference>
<evidence type="ECO:0000256" key="2">
    <source>
        <dbReference type="ARBA" id="ARBA00004134"/>
    </source>
</evidence>
<organism evidence="14 15">
    <name type="scientific">Podospora australis</name>
    <dbReference type="NCBI Taxonomy" id="1536484"/>
    <lineage>
        <taxon>Eukaryota</taxon>
        <taxon>Fungi</taxon>
        <taxon>Dikarya</taxon>
        <taxon>Ascomycota</taxon>
        <taxon>Pezizomycotina</taxon>
        <taxon>Sordariomycetes</taxon>
        <taxon>Sordariomycetidae</taxon>
        <taxon>Sordariales</taxon>
        <taxon>Podosporaceae</taxon>
        <taxon>Podospora</taxon>
    </lineage>
</organism>
<evidence type="ECO:0000256" key="9">
    <source>
        <dbReference type="ARBA" id="ARBA00023212"/>
    </source>
</evidence>
<dbReference type="GO" id="GO:0030479">
    <property type="term" value="C:actin cortical patch"/>
    <property type="evidence" value="ECO:0007669"/>
    <property type="project" value="UniProtKB-SubCell"/>
</dbReference>
<evidence type="ECO:0000256" key="4">
    <source>
        <dbReference type="ARBA" id="ARBA00011159"/>
    </source>
</evidence>
<dbReference type="PANTHER" id="PTHR11216:SF170">
    <property type="entry name" value="DYNAMIN ASSOCIATED PROTEIN 160, ISOFORM D"/>
    <property type="match status" value="1"/>
</dbReference>
<keyword evidence="15" id="KW-1185">Reference proteome</keyword>
<feature type="chain" id="PRO_5042857712" description="Fungal N-terminal domain-containing protein" evidence="11">
    <location>
        <begin position="24"/>
        <end position="451"/>
    </location>
</feature>
<keyword evidence="7" id="KW-0175">Coiled coil</keyword>
<feature type="domain" description="EF-hand" evidence="13">
    <location>
        <begin position="245"/>
        <end position="280"/>
    </location>
</feature>
<feature type="domain" description="EH" evidence="12">
    <location>
        <begin position="287"/>
        <end position="355"/>
    </location>
</feature>
<evidence type="ECO:0000313" key="14">
    <source>
        <dbReference type="EMBL" id="KAK4184858.1"/>
    </source>
</evidence>
<dbReference type="SUPFAM" id="SSF47473">
    <property type="entry name" value="EF-hand"/>
    <property type="match status" value="2"/>
</dbReference>
<comment type="subunit">
    <text evidence="4">Component of the PAN1 actin cytoskeleton-regulatory complex.</text>
</comment>
<gene>
    <name evidence="14" type="ORF">QBC35DRAFT_517296</name>
</gene>
<dbReference type="InterPro" id="IPR002048">
    <property type="entry name" value="EF_hand_dom"/>
</dbReference>
<protein>
    <recommendedName>
        <fullName evidence="16">Fungal N-terminal domain-containing protein</fullName>
    </recommendedName>
</protein>
<dbReference type="GO" id="GO:0005886">
    <property type="term" value="C:plasma membrane"/>
    <property type="evidence" value="ECO:0007669"/>
    <property type="project" value="UniProtKB-SubCell"/>
</dbReference>
<evidence type="ECO:0000256" key="5">
    <source>
        <dbReference type="ARBA" id="ARBA00022583"/>
    </source>
</evidence>
<keyword evidence="8" id="KW-0009">Actin-binding</keyword>
<dbReference type="Pfam" id="PF12763">
    <property type="entry name" value="EH"/>
    <property type="match status" value="3"/>
</dbReference>
<dbReference type="SMART" id="SM00027">
    <property type="entry name" value="EH"/>
    <property type="match status" value="3"/>
</dbReference>
<proteinExistence type="predicted"/>
<evidence type="ECO:0000256" key="7">
    <source>
        <dbReference type="ARBA" id="ARBA00023054"/>
    </source>
</evidence>
<feature type="domain" description="EF-hand" evidence="13">
    <location>
        <begin position="395"/>
        <end position="430"/>
    </location>
</feature>
<name>A0AAN6WNG3_9PEZI</name>
<feature type="signal peptide" evidence="11">
    <location>
        <begin position="1"/>
        <end position="23"/>
    </location>
</feature>
<evidence type="ECO:0008006" key="16">
    <source>
        <dbReference type="Google" id="ProtNLM"/>
    </source>
</evidence>
<comment type="function">
    <text evidence="10">Component of the PAN1 actin cytoskeleton-regulatory complex required for the internalization of endosomes during actin-coupled endocytosis. The complex links the site of endocytosis to the cell membrane-associated actin cytoskeleton. Mediates uptake of external molecules and vacuolar degradation of plasma membrane proteins. Plays a role in the proper organization of the cell membrane-associated actin cytoskeleton and promotes its destabilization.</text>
</comment>
<feature type="domain" description="EH" evidence="12">
    <location>
        <begin position="212"/>
        <end position="280"/>
    </location>
</feature>
<dbReference type="GO" id="GO:0016197">
    <property type="term" value="P:endosomal transport"/>
    <property type="evidence" value="ECO:0007669"/>
    <property type="project" value="TreeGrafter"/>
</dbReference>
<dbReference type="Pfam" id="PF17111">
    <property type="entry name" value="PigL_N"/>
    <property type="match status" value="1"/>
</dbReference>
<dbReference type="GO" id="GO:0005509">
    <property type="term" value="F:calcium ion binding"/>
    <property type="evidence" value="ECO:0007669"/>
    <property type="project" value="InterPro"/>
</dbReference>
<keyword evidence="5" id="KW-0254">Endocytosis</keyword>
<evidence type="ECO:0000256" key="11">
    <source>
        <dbReference type="SAM" id="SignalP"/>
    </source>
</evidence>
<reference evidence="14" key="2">
    <citation type="submission" date="2023-05" db="EMBL/GenBank/DDBJ databases">
        <authorList>
            <consortium name="Lawrence Berkeley National Laboratory"/>
            <person name="Steindorff A."/>
            <person name="Hensen N."/>
            <person name="Bonometti L."/>
            <person name="Westerberg I."/>
            <person name="Brannstrom I.O."/>
            <person name="Guillou S."/>
            <person name="Cros-Aarteil S."/>
            <person name="Calhoun S."/>
            <person name="Haridas S."/>
            <person name="Kuo A."/>
            <person name="Mondo S."/>
            <person name="Pangilinan J."/>
            <person name="Riley R."/>
            <person name="Labutti K."/>
            <person name="Andreopoulos B."/>
            <person name="Lipzen A."/>
            <person name="Chen C."/>
            <person name="Yanf M."/>
            <person name="Daum C."/>
            <person name="Ng V."/>
            <person name="Clum A."/>
            <person name="Ohm R."/>
            <person name="Martin F."/>
            <person name="Silar P."/>
            <person name="Natvig D."/>
            <person name="Lalanne C."/>
            <person name="Gautier V."/>
            <person name="Ament-Velasquez S.L."/>
            <person name="Kruys A."/>
            <person name="Hutchinson M.I."/>
            <person name="Powell A.J."/>
            <person name="Barry K."/>
            <person name="Miller A.N."/>
            <person name="Grigoriev I.V."/>
            <person name="Debuchy R."/>
            <person name="Gladieux P."/>
            <person name="Thoren M.H."/>
            <person name="Johannesson H."/>
        </authorList>
    </citation>
    <scope>NUCLEOTIDE SEQUENCE</scope>
    <source>
        <strain evidence="14">PSN309</strain>
    </source>
</reference>